<comment type="caution">
    <text evidence="5">The sequence shown here is derived from an EMBL/GenBank/DDBJ whole genome shotgun (WGS) entry which is preliminary data.</text>
</comment>
<dbReference type="Pfam" id="PF02115">
    <property type="entry name" value="Rho_GDI"/>
    <property type="match status" value="1"/>
</dbReference>
<evidence type="ECO:0000256" key="4">
    <source>
        <dbReference type="ARBA" id="ARBA00022490"/>
    </source>
</evidence>
<proteinExistence type="inferred from homology"/>
<name>A0A1V9Y7A3_9STRA</name>
<evidence type="ECO:0000313" key="6">
    <source>
        <dbReference type="Proteomes" id="UP000243217"/>
    </source>
</evidence>
<keyword evidence="6" id="KW-1185">Reference proteome</keyword>
<dbReference type="PANTHER" id="PTHR10980">
    <property type="entry name" value="RHO GDP-DISSOCIATION INHIBITOR"/>
    <property type="match status" value="1"/>
</dbReference>
<keyword evidence="4" id="KW-0963">Cytoplasm</keyword>
<evidence type="ECO:0000313" key="5">
    <source>
        <dbReference type="EMBL" id="OQR81610.1"/>
    </source>
</evidence>
<dbReference type="InterPro" id="IPR024792">
    <property type="entry name" value="RhoGDI_dom_sf"/>
</dbReference>
<dbReference type="STRING" id="74557.A0A1V9Y7A3"/>
<dbReference type="GO" id="GO:0005094">
    <property type="term" value="F:Rho GDP-dissociation inhibitor activity"/>
    <property type="evidence" value="ECO:0007669"/>
    <property type="project" value="InterPro"/>
</dbReference>
<sequence length="182" mass="20963">MSDRALVSVEELLCQDQEDESLQRYKATLLGAAASGDLGDVTDSRQVVVEEFKVVFEDNRQDIVYHLDTDDGIAHLMNTPFSMEEGVKYKFAIRFRVNREIVSGLRFQNKVKKHLLAVKEEIVLGSYAPQSTSYEFLFPRHQWTESPSGMLYRGKYRAECKFIDSENTEHLSFSYSFDIKKA</sequence>
<dbReference type="EMBL" id="JNBS01004942">
    <property type="protein sequence ID" value="OQR81610.1"/>
    <property type="molecule type" value="Genomic_DNA"/>
</dbReference>
<comment type="subcellular location">
    <subcellularLocation>
        <location evidence="1">Cytoplasm</location>
    </subcellularLocation>
</comment>
<evidence type="ECO:0000256" key="2">
    <source>
        <dbReference type="ARBA" id="ARBA00009758"/>
    </source>
</evidence>
<dbReference type="InterPro" id="IPR000406">
    <property type="entry name" value="Rho_GDI"/>
</dbReference>
<dbReference type="GO" id="GO:0016020">
    <property type="term" value="C:membrane"/>
    <property type="evidence" value="ECO:0007669"/>
    <property type="project" value="TreeGrafter"/>
</dbReference>
<accession>A0A1V9Y7A3</accession>
<comment type="similarity">
    <text evidence="2">Belongs to the Rho GDI family.</text>
</comment>
<organism evidence="5 6">
    <name type="scientific">Thraustotheca clavata</name>
    <dbReference type="NCBI Taxonomy" id="74557"/>
    <lineage>
        <taxon>Eukaryota</taxon>
        <taxon>Sar</taxon>
        <taxon>Stramenopiles</taxon>
        <taxon>Oomycota</taxon>
        <taxon>Saprolegniomycetes</taxon>
        <taxon>Saprolegniales</taxon>
        <taxon>Achlyaceae</taxon>
        <taxon>Thraustotheca</taxon>
    </lineage>
</organism>
<keyword evidence="3" id="KW-0343">GTPase activation</keyword>
<dbReference type="SUPFAM" id="SSF81296">
    <property type="entry name" value="E set domains"/>
    <property type="match status" value="1"/>
</dbReference>
<dbReference type="Proteomes" id="UP000243217">
    <property type="component" value="Unassembled WGS sequence"/>
</dbReference>
<evidence type="ECO:0000256" key="1">
    <source>
        <dbReference type="ARBA" id="ARBA00004496"/>
    </source>
</evidence>
<protein>
    <submittedName>
        <fullName evidence="5">Rho GDP-dissociation inhibitor</fullName>
    </submittedName>
</protein>
<dbReference type="InterPro" id="IPR014756">
    <property type="entry name" value="Ig_E-set"/>
</dbReference>
<dbReference type="Gene3D" id="2.70.50.30">
    <property type="entry name" value="Coagulation Factor XIII, subunit A, domain 1"/>
    <property type="match status" value="1"/>
</dbReference>
<dbReference type="GO" id="GO:0005096">
    <property type="term" value="F:GTPase activator activity"/>
    <property type="evidence" value="ECO:0007669"/>
    <property type="project" value="UniProtKB-KW"/>
</dbReference>
<dbReference type="GO" id="GO:0007266">
    <property type="term" value="P:Rho protein signal transduction"/>
    <property type="evidence" value="ECO:0007669"/>
    <property type="project" value="InterPro"/>
</dbReference>
<reference evidence="5 6" key="1">
    <citation type="journal article" date="2014" name="Genome Biol. Evol.">
        <title>The secreted proteins of Achlya hypogyna and Thraustotheca clavata identify the ancestral oomycete secretome and reveal gene acquisitions by horizontal gene transfer.</title>
        <authorList>
            <person name="Misner I."/>
            <person name="Blouin N."/>
            <person name="Leonard G."/>
            <person name="Richards T.A."/>
            <person name="Lane C.E."/>
        </authorList>
    </citation>
    <scope>NUCLEOTIDE SEQUENCE [LARGE SCALE GENOMIC DNA]</scope>
    <source>
        <strain evidence="5 6">ATCC 34112</strain>
    </source>
</reference>
<gene>
    <name evidence="5" type="ORF">THRCLA_11570</name>
</gene>
<dbReference type="OrthoDB" id="1683373at2759"/>
<evidence type="ECO:0000256" key="3">
    <source>
        <dbReference type="ARBA" id="ARBA00022468"/>
    </source>
</evidence>
<dbReference type="PANTHER" id="PTHR10980:SF3">
    <property type="entry name" value="LD16419P"/>
    <property type="match status" value="1"/>
</dbReference>
<dbReference type="AlphaFoldDB" id="A0A1V9Y7A3"/>
<dbReference type="GO" id="GO:0005829">
    <property type="term" value="C:cytosol"/>
    <property type="evidence" value="ECO:0007669"/>
    <property type="project" value="TreeGrafter"/>
</dbReference>
<dbReference type="FunFam" id="2.70.50.30:FF:000004">
    <property type="entry name" value="Rho GDP-dissociation inhibitor 1"/>
    <property type="match status" value="1"/>
</dbReference>